<gene>
    <name evidence="8" type="primary">purL</name>
    <name evidence="12" type="ORF">EDD75_0691</name>
</gene>
<dbReference type="SUPFAM" id="SSF56042">
    <property type="entry name" value="PurM C-terminal domain-like"/>
    <property type="match status" value="2"/>
</dbReference>
<comment type="caution">
    <text evidence="8">Lacks conserved residue(s) required for the propagation of feature annotation.</text>
</comment>
<keyword evidence="13" id="KW-1185">Reference proteome</keyword>
<comment type="subunit">
    <text evidence="8">Monomer. Part of the FGAM synthase complex composed of 1 PurL, 1 PurQ and 2 PurS subunits.</text>
</comment>
<dbReference type="Proteomes" id="UP000282654">
    <property type="component" value="Unassembled WGS sequence"/>
</dbReference>
<dbReference type="GO" id="GO:0005524">
    <property type="term" value="F:ATP binding"/>
    <property type="evidence" value="ECO:0007669"/>
    <property type="project" value="UniProtKB-UniRule"/>
</dbReference>
<dbReference type="AlphaFoldDB" id="A0A3N5AX79"/>
<comment type="catalytic activity">
    <reaction evidence="8">
        <text>N(2)-formyl-N(1)-(5-phospho-beta-D-ribosyl)glycinamide + L-glutamine + ATP + H2O = 2-formamido-N(1)-(5-O-phospho-beta-D-ribosyl)acetamidine + L-glutamate + ADP + phosphate + H(+)</text>
        <dbReference type="Rhea" id="RHEA:17129"/>
        <dbReference type="ChEBI" id="CHEBI:15377"/>
        <dbReference type="ChEBI" id="CHEBI:15378"/>
        <dbReference type="ChEBI" id="CHEBI:29985"/>
        <dbReference type="ChEBI" id="CHEBI:30616"/>
        <dbReference type="ChEBI" id="CHEBI:43474"/>
        <dbReference type="ChEBI" id="CHEBI:58359"/>
        <dbReference type="ChEBI" id="CHEBI:147286"/>
        <dbReference type="ChEBI" id="CHEBI:147287"/>
        <dbReference type="ChEBI" id="CHEBI:456216"/>
        <dbReference type="EC" id="6.3.5.3"/>
    </reaction>
</comment>
<feature type="binding site" evidence="8">
    <location>
        <position position="440"/>
    </location>
    <ligand>
        <name>substrate</name>
    </ligand>
</feature>
<feature type="domain" description="PurM-like N-terminal" evidence="9">
    <location>
        <begin position="264"/>
        <end position="389"/>
    </location>
</feature>
<dbReference type="Gene3D" id="3.30.1330.10">
    <property type="entry name" value="PurM-like, N-terminal domain"/>
    <property type="match status" value="2"/>
</dbReference>
<feature type="active site" evidence="8">
    <location>
        <position position="221"/>
    </location>
</feature>
<feature type="binding site" evidence="8">
    <location>
        <position position="305"/>
    </location>
    <ligand>
        <name>substrate</name>
    </ligand>
</feature>
<accession>A0A3N5AX79</accession>
<name>A0A3N5AX79_9THEO</name>
<feature type="binding site" evidence="8">
    <location>
        <position position="306"/>
    </location>
    <ligand>
        <name>Mg(2+)</name>
        <dbReference type="ChEBI" id="CHEBI:18420"/>
        <label>2</label>
    </ligand>
</feature>
<evidence type="ECO:0000313" key="13">
    <source>
        <dbReference type="Proteomes" id="UP000282654"/>
    </source>
</evidence>
<comment type="pathway">
    <text evidence="8">Purine metabolism; IMP biosynthesis via de novo pathway; 5-amino-1-(5-phospho-D-ribosyl)imidazole from N(2)-formyl-N(1)-(5-phospho-D-ribosyl)glycinamide: step 1/2.</text>
</comment>
<comment type="function">
    <text evidence="8">Part of the phosphoribosylformylglycinamidine synthase complex involved in the purines biosynthetic pathway. Catalyzes the ATP-dependent conversion of formylglycinamide ribonucleotide (FGAR) and glutamine to yield formylglycinamidine ribonucleotide (FGAM) and glutamate. The FGAM synthase complex is composed of three subunits. PurQ produces an ammonia molecule by converting glutamine to glutamate. PurL transfers the ammonia molecule to FGAR to form FGAM in an ATP-dependent manner. PurS interacts with PurQ and PurL and is thought to assist in the transfer of the ammonia molecule from PurQ to PurL.</text>
</comment>
<dbReference type="GO" id="GO:0000287">
    <property type="term" value="F:magnesium ion binding"/>
    <property type="evidence" value="ECO:0007669"/>
    <property type="project" value="UniProtKB-UniRule"/>
</dbReference>
<evidence type="ECO:0000256" key="3">
    <source>
        <dbReference type="ARBA" id="ARBA00022723"/>
    </source>
</evidence>
<keyword evidence="7 8" id="KW-0460">Magnesium</keyword>
<evidence type="ECO:0000256" key="4">
    <source>
        <dbReference type="ARBA" id="ARBA00022741"/>
    </source>
</evidence>
<keyword evidence="3 8" id="KW-0479">Metal-binding</keyword>
<dbReference type="UniPathway" id="UPA00074">
    <property type="reaction ID" value="UER00128"/>
</dbReference>
<dbReference type="GO" id="GO:0005737">
    <property type="term" value="C:cytoplasm"/>
    <property type="evidence" value="ECO:0007669"/>
    <property type="project" value="UniProtKB-SubCell"/>
</dbReference>
<dbReference type="Pfam" id="PF00586">
    <property type="entry name" value="AIRS"/>
    <property type="match status" value="2"/>
</dbReference>
<sequence length="945" mass="102528">MLQEVRVGFLPELKDSRGEEILYEIRHALGIRSVNRIRTVKVYRFEGISAEAARFLAERLLCEDVFQEYRLNAPLVTDADRLVEVAYRPGVMNPEAGSLLKAAADLGIAGLRAADSSMEYAFYGGLGDEELELILRRLLVNETIQHVVTEKPKTLLLGGEPGRTEIIPIREMTDEELLGLSRDRLFLNLEEMRLIQQHFRELGRDPTDAEVEVLAQTWSEHCVHKTFKARIIVDGVEKKPFLTRLREATARVARKDLVLSAFVDNSGVMAFYEGWALCGKVETHNAPSAIEPYGGAATGSGGVFRDIMGTGQGAKVIASTDIFCFAPPDTPAAAVPPGCLHPHYLLRRVVAGVRDYGNRMGIPTNNGSVHFHPDFRAKPTVIVGAYGLIPAAQAQKGWPVPGDAVVVVGGRTGRDGIHGATFSSAAMTDRTQSVNAQAVQIGHPIEEKRMADALLVARDEGLIRAITDCGAGGFASAVGEMGAETGARIYLDRAPVKYSGLAPWEILLSESQERMVAAVAPENLPRFFEICREHNVEATVLGEFTATGRFEAYYGDEKVLDLTMDFLHHGLPQRLLTCSYRDPAPQEDPDVPLPQDWEETCCRVLAHLNVCSKEPIVRVYDHGVQGTNALPPYGGVRGDGPNDAVVLTPLLGKPYGMIIAHGLNPVLNRIDPYWGGLWAATEAVANAVAVGANPEELVLIDNFIWPVPEGEFLAQLDRAVDACVDFSVALGLPFISGKDSLSSTYRGRGTVIHIPPVLCVSVFGRVPDVGKTVSADLKEPGSLLVLVGERREEEMGGSVYYDLHGALGKNIPRINLARLRETLGALHRAIGAGMVRACHDISEGGLLAALAEMCFGGELGAAIEIPAALRPDFFLFNETAGCFVVELEPEADPALLFAGLPCRVLGRTLAAPELRVLQSGRPLFAVPLERLRAAYCRPMKEVFGA</sequence>
<evidence type="ECO:0000256" key="2">
    <source>
        <dbReference type="ARBA" id="ARBA00022598"/>
    </source>
</evidence>
<evidence type="ECO:0000259" key="9">
    <source>
        <dbReference type="Pfam" id="PF00586"/>
    </source>
</evidence>
<feature type="binding site" evidence="8">
    <location>
        <begin position="510"/>
        <end position="512"/>
    </location>
    <ligand>
        <name>substrate</name>
    </ligand>
</feature>
<dbReference type="GO" id="GO:0006189">
    <property type="term" value="P:'de novo' IMP biosynthetic process"/>
    <property type="evidence" value="ECO:0007669"/>
    <property type="project" value="UniProtKB-UniRule"/>
</dbReference>
<dbReference type="RefSeq" id="WP_123928001.1">
    <property type="nucleotide sequence ID" value="NZ_RKRE01000001.1"/>
</dbReference>
<dbReference type="CDD" id="cd02204">
    <property type="entry name" value="PurL_repeat2"/>
    <property type="match status" value="1"/>
</dbReference>
<dbReference type="InterPro" id="IPR036921">
    <property type="entry name" value="PurM-like_N_sf"/>
</dbReference>
<evidence type="ECO:0000259" key="10">
    <source>
        <dbReference type="Pfam" id="PF02769"/>
    </source>
</evidence>
<keyword evidence="2 8" id="KW-0436">Ligase</keyword>
<evidence type="ECO:0000256" key="8">
    <source>
        <dbReference type="HAMAP-Rule" id="MF_00420"/>
    </source>
</evidence>
<dbReference type="Gene3D" id="3.90.650.10">
    <property type="entry name" value="PurM-like C-terminal domain"/>
    <property type="match status" value="2"/>
</dbReference>
<dbReference type="InterPro" id="IPR041609">
    <property type="entry name" value="PurL_linker"/>
</dbReference>
<evidence type="ECO:0000313" key="12">
    <source>
        <dbReference type="EMBL" id="RPF49866.1"/>
    </source>
</evidence>
<feature type="domain" description="PurM-like C-terminal" evidence="10">
    <location>
        <begin position="401"/>
        <end position="554"/>
    </location>
</feature>
<dbReference type="InterPro" id="IPR036604">
    <property type="entry name" value="PurS-like_sf"/>
</dbReference>
<comment type="subcellular location">
    <subcellularLocation>
        <location evidence="8">Cytoplasm</location>
    </subcellularLocation>
</comment>
<reference evidence="12 13" key="1">
    <citation type="submission" date="2018-11" db="EMBL/GenBank/DDBJ databases">
        <title>Genomic Encyclopedia of Type Strains, Phase IV (KMG-IV): sequencing the most valuable type-strain genomes for metagenomic binning, comparative biology and taxonomic classification.</title>
        <authorList>
            <person name="Goeker M."/>
        </authorList>
    </citation>
    <scope>NUCLEOTIDE SEQUENCE [LARGE SCALE GENOMIC DNA]</scope>
    <source>
        <strain evidence="12 13">DSM 102936</strain>
    </source>
</reference>
<keyword evidence="4 8" id="KW-0547">Nucleotide-binding</keyword>
<evidence type="ECO:0000256" key="1">
    <source>
        <dbReference type="ARBA" id="ARBA00022490"/>
    </source>
</evidence>
<keyword evidence="6 8" id="KW-0067">ATP-binding</keyword>
<proteinExistence type="inferred from homology"/>
<evidence type="ECO:0000256" key="6">
    <source>
        <dbReference type="ARBA" id="ARBA00022840"/>
    </source>
</evidence>
<dbReference type="Pfam" id="PF02769">
    <property type="entry name" value="AIRS_C"/>
    <property type="match status" value="2"/>
</dbReference>
<comment type="similarity">
    <text evidence="8">Belongs to the FGAMS family.</text>
</comment>
<protein>
    <recommendedName>
        <fullName evidence="8">Phosphoribosylformylglycinamidine synthase subunit PurL</fullName>
        <shortName evidence="8">FGAM synthase</shortName>
        <ecNumber evidence="8">6.3.5.3</ecNumber>
    </recommendedName>
    <alternativeName>
        <fullName evidence="8">Formylglycinamide ribonucleotide amidotransferase subunit II</fullName>
        <shortName evidence="8">FGAR amidotransferase II</shortName>
        <shortName evidence="8">FGAR-AT II</shortName>
    </alternativeName>
    <alternativeName>
        <fullName evidence="8">Glutamine amidotransferase PurL</fullName>
    </alternativeName>
    <alternativeName>
        <fullName evidence="8">Phosphoribosylformylglycinamidine synthase subunit II</fullName>
    </alternativeName>
</protein>
<dbReference type="InterPro" id="IPR016188">
    <property type="entry name" value="PurM-like_N"/>
</dbReference>
<dbReference type="Pfam" id="PF18072">
    <property type="entry name" value="FGAR-AT_linker"/>
    <property type="match status" value="1"/>
</dbReference>
<dbReference type="PANTHER" id="PTHR43555">
    <property type="entry name" value="PHOSPHORIBOSYLFORMYLGLYCINAMIDINE SYNTHASE SUBUNIT PURL"/>
    <property type="match status" value="1"/>
</dbReference>
<feature type="domain" description="PurM-like C-terminal" evidence="10">
    <location>
        <begin position="779"/>
        <end position="915"/>
    </location>
</feature>
<dbReference type="InterPro" id="IPR036676">
    <property type="entry name" value="PurM-like_C_sf"/>
</dbReference>
<dbReference type="OrthoDB" id="9804441at2"/>
<feature type="binding site" evidence="8">
    <location>
        <position position="280"/>
    </location>
    <ligand>
        <name>ATP</name>
        <dbReference type="ChEBI" id="CHEBI:30616"/>
    </ligand>
</feature>
<organism evidence="12 13">
    <name type="scientific">Thermodesulfitimonas autotrophica</name>
    <dbReference type="NCBI Taxonomy" id="1894989"/>
    <lineage>
        <taxon>Bacteria</taxon>
        <taxon>Bacillati</taxon>
        <taxon>Bacillota</taxon>
        <taxon>Clostridia</taxon>
        <taxon>Thermoanaerobacterales</taxon>
        <taxon>Thermoanaerobacteraceae</taxon>
        <taxon>Thermodesulfitimonas</taxon>
    </lineage>
</organism>
<feature type="active site" description="Proton acceptor" evidence="8">
    <location>
        <position position="284"/>
    </location>
</feature>
<dbReference type="PANTHER" id="PTHR43555:SF1">
    <property type="entry name" value="PHOSPHORIBOSYLFORMYLGLYCINAMIDINE SYNTHASE SUBUNIT PURL"/>
    <property type="match status" value="1"/>
</dbReference>
<dbReference type="EC" id="6.3.5.3" evidence="8"/>
<dbReference type="SUPFAM" id="SSF55326">
    <property type="entry name" value="PurM N-terminal domain-like"/>
    <property type="match status" value="2"/>
</dbReference>
<dbReference type="InterPro" id="IPR010918">
    <property type="entry name" value="PurM-like_C_dom"/>
</dbReference>
<comment type="caution">
    <text evidence="12">The sequence shown here is derived from an EMBL/GenBank/DDBJ whole genome shotgun (WGS) entry which is preliminary data.</text>
</comment>
<feature type="binding site" evidence="8">
    <location>
        <position position="282"/>
    </location>
    <ligand>
        <name>Mg(2+)</name>
        <dbReference type="ChEBI" id="CHEBI:18420"/>
        <label>1</label>
    </ligand>
</feature>
<feature type="domain" description="Phosphoribosylformylglycinamidine synthase linker" evidence="11">
    <location>
        <begin position="184"/>
        <end position="225"/>
    </location>
</feature>
<evidence type="ECO:0000259" key="11">
    <source>
        <dbReference type="Pfam" id="PF18072"/>
    </source>
</evidence>
<feature type="binding site" evidence="8">
    <location>
        <position position="737"/>
    </location>
    <ligand>
        <name>ATP</name>
        <dbReference type="ChEBI" id="CHEBI:30616"/>
    </ligand>
</feature>
<keyword evidence="5 8" id="KW-0658">Purine biosynthesis</keyword>
<dbReference type="NCBIfam" id="TIGR01736">
    <property type="entry name" value="FGAM_synth_II"/>
    <property type="match status" value="1"/>
</dbReference>
<dbReference type="HAMAP" id="MF_00420">
    <property type="entry name" value="PurL_2"/>
    <property type="match status" value="1"/>
</dbReference>
<dbReference type="Gene3D" id="3.30.1280.10">
    <property type="entry name" value="Phosphoribosylformylglycinamidine synthase subunit PurS"/>
    <property type="match status" value="2"/>
</dbReference>
<keyword evidence="1 8" id="KW-0963">Cytoplasm</keyword>
<dbReference type="GO" id="GO:0004642">
    <property type="term" value="F:phosphoribosylformylglycinamidine synthase activity"/>
    <property type="evidence" value="ECO:0007669"/>
    <property type="project" value="UniProtKB-UniRule"/>
</dbReference>
<dbReference type="CDD" id="cd02203">
    <property type="entry name" value="PurL_repeat1"/>
    <property type="match status" value="1"/>
</dbReference>
<feature type="binding site" evidence="8">
    <location>
        <position position="701"/>
    </location>
    <ligand>
        <name>ATP</name>
        <dbReference type="ChEBI" id="CHEBI:30616"/>
    </ligand>
</feature>
<evidence type="ECO:0000256" key="5">
    <source>
        <dbReference type="ARBA" id="ARBA00022755"/>
    </source>
</evidence>
<evidence type="ECO:0000256" key="7">
    <source>
        <dbReference type="ARBA" id="ARBA00022842"/>
    </source>
</evidence>
<feature type="binding site" evidence="8">
    <location>
        <position position="468"/>
    </location>
    <ligand>
        <name>Mg(2+)</name>
        <dbReference type="ChEBI" id="CHEBI:18420"/>
        <label>2</label>
    </ligand>
</feature>
<feature type="binding site" evidence="8">
    <location>
        <position position="740"/>
    </location>
    <ligand>
        <name>substrate</name>
    </ligand>
</feature>
<dbReference type="Gene3D" id="1.10.8.750">
    <property type="entry name" value="Phosphoribosylformylglycinamidine synthase, linker domain"/>
    <property type="match status" value="1"/>
</dbReference>
<feature type="domain" description="PurM-like N-terminal" evidence="9">
    <location>
        <begin position="667"/>
        <end position="748"/>
    </location>
</feature>
<dbReference type="InterPro" id="IPR010074">
    <property type="entry name" value="PRibForGlyAmidine_synth_PurL"/>
</dbReference>
<dbReference type="EMBL" id="RKRE01000001">
    <property type="protein sequence ID" value="RPF49866.1"/>
    <property type="molecule type" value="Genomic_DNA"/>
</dbReference>